<gene>
    <name evidence="7" type="ORF">KIK155_LOCUS5669</name>
    <name evidence="8" type="ORF">TOA249_LOCUS16188</name>
</gene>
<dbReference type="InterPro" id="IPR032710">
    <property type="entry name" value="NTF2-like_dom_sf"/>
</dbReference>
<evidence type="ECO:0000256" key="3">
    <source>
        <dbReference type="PROSITE-ProRule" id="PRU00176"/>
    </source>
</evidence>
<feature type="compositionally biased region" description="Polar residues" evidence="4">
    <location>
        <begin position="276"/>
        <end position="289"/>
    </location>
</feature>
<evidence type="ECO:0000259" key="6">
    <source>
        <dbReference type="PROSITE" id="PS50177"/>
    </source>
</evidence>
<feature type="compositionally biased region" description="Gly residues" evidence="4">
    <location>
        <begin position="444"/>
        <end position="457"/>
    </location>
</feature>
<dbReference type="InterPro" id="IPR002075">
    <property type="entry name" value="NTF2_dom"/>
</dbReference>
<dbReference type="FunFam" id="3.10.450.50:FF:000015">
    <property type="entry name" value="Ras GTPase-activating protein-binding protein 2"/>
    <property type="match status" value="1"/>
</dbReference>
<feature type="domain" description="NTF2" evidence="6">
    <location>
        <begin position="11"/>
        <end position="131"/>
    </location>
</feature>
<dbReference type="Gene3D" id="3.30.70.330">
    <property type="match status" value="1"/>
</dbReference>
<evidence type="ECO:0000256" key="1">
    <source>
        <dbReference type="ARBA" id="ARBA00004210"/>
    </source>
</evidence>
<dbReference type="PANTHER" id="PTHR10693">
    <property type="entry name" value="RAS GTPASE-ACTIVATING PROTEIN-BINDING PROTEIN"/>
    <property type="match status" value="1"/>
</dbReference>
<dbReference type="EMBL" id="CAJOBS010001091">
    <property type="protein sequence ID" value="CAF4686593.1"/>
    <property type="molecule type" value="Genomic_DNA"/>
</dbReference>
<protein>
    <recommendedName>
        <fullName evidence="10">Ras GTPase-activating protein-binding protein 1</fullName>
    </recommendedName>
</protein>
<dbReference type="InterPro" id="IPR018222">
    <property type="entry name" value="Nuclear_transport_factor_2_euk"/>
</dbReference>
<feature type="region of interest" description="Disordered" evidence="4">
    <location>
        <begin position="423"/>
        <end position="500"/>
    </location>
</feature>
<dbReference type="EMBL" id="CAJNYV010000652">
    <property type="protein sequence ID" value="CAF3373974.1"/>
    <property type="molecule type" value="Genomic_DNA"/>
</dbReference>
<dbReference type="CDD" id="cd00780">
    <property type="entry name" value="NTF2"/>
    <property type="match status" value="1"/>
</dbReference>
<evidence type="ECO:0008006" key="10">
    <source>
        <dbReference type="Google" id="ProtNLM"/>
    </source>
</evidence>
<dbReference type="GO" id="GO:0010494">
    <property type="term" value="C:cytoplasmic stress granule"/>
    <property type="evidence" value="ECO:0007669"/>
    <property type="project" value="UniProtKB-SubCell"/>
</dbReference>
<dbReference type="AlphaFoldDB" id="A0A821HK87"/>
<comment type="caution">
    <text evidence="8">The sequence shown here is derived from an EMBL/GenBank/DDBJ whole genome shotgun (WGS) entry which is preliminary data.</text>
</comment>
<dbReference type="SUPFAM" id="SSF54928">
    <property type="entry name" value="RNA-binding domain, RBD"/>
    <property type="match status" value="1"/>
</dbReference>
<evidence type="ECO:0000259" key="5">
    <source>
        <dbReference type="PROSITE" id="PS50102"/>
    </source>
</evidence>
<reference evidence="8" key="1">
    <citation type="submission" date="2021-02" db="EMBL/GenBank/DDBJ databases">
        <authorList>
            <person name="Nowell W R."/>
        </authorList>
    </citation>
    <scope>NUCLEOTIDE SEQUENCE</scope>
</reference>
<dbReference type="InterPro" id="IPR039539">
    <property type="entry name" value="Ras_GTPase_bind_prot"/>
</dbReference>
<sequence length="500" mass="55012">MVQTSPSPFDVGRAFVHQYYTLLHQAPELLHRFYSTDSTFIHGGVDRPGSIERTATGPEAIARRINELNLRDCHAKIRQVDSHPTIGNGVVVQVTGELSNNGDAMRRFMQTFVLAPRQPKKFYVQNDIFRYQDEVFEDVSDEDDRSSSQNYGDTDKVSNADSSAANIQQPLFVAASTRDVPEEVPPSLPVVVQQHQPLPPRVANNQPQVIANQIVQQQETSLNSTNETTGYNRQQEIVQENQQQTKPVSTEGASYAGVAKLNAPTGSTLIVSSTGSLSMPAPQATSVNRSAAVKSAPARANNQQRGNGNYYSQNNRSNQWNTNNQQDPSPGRRPGGNMTNVPNELQVFVGSLPADFSREDLIHCFSQFGNVSDAKIQTPMHDKKKSSFGFVSFDDPEIVTHVVDLQHVTYNNIRLNVEPKTQKSYQGNANNGPQGNPRNNNFSGRGGNRGGNRGGYRGNANNPRRGGGSGQHPINSPSMTGHDENVKAPKQQQQQQQQQQ</sequence>
<dbReference type="InterPro" id="IPR012677">
    <property type="entry name" value="Nucleotide-bd_a/b_plait_sf"/>
</dbReference>
<evidence type="ECO:0000256" key="2">
    <source>
        <dbReference type="ARBA" id="ARBA00022884"/>
    </source>
</evidence>
<feature type="compositionally biased region" description="Low complexity" evidence="4">
    <location>
        <begin position="491"/>
        <end position="500"/>
    </location>
</feature>
<dbReference type="SMART" id="SM00360">
    <property type="entry name" value="RRM"/>
    <property type="match status" value="1"/>
</dbReference>
<dbReference type="Gene3D" id="3.10.450.50">
    <property type="match status" value="1"/>
</dbReference>
<dbReference type="PROSITE" id="PS50102">
    <property type="entry name" value="RRM"/>
    <property type="match status" value="1"/>
</dbReference>
<dbReference type="Pfam" id="PF02136">
    <property type="entry name" value="NTF2"/>
    <property type="match status" value="1"/>
</dbReference>
<dbReference type="GO" id="GO:0005829">
    <property type="term" value="C:cytosol"/>
    <property type="evidence" value="ECO:0007669"/>
    <property type="project" value="TreeGrafter"/>
</dbReference>
<dbReference type="Pfam" id="PF00076">
    <property type="entry name" value="RRM_1"/>
    <property type="match status" value="1"/>
</dbReference>
<dbReference type="Proteomes" id="UP000663865">
    <property type="component" value="Unassembled WGS sequence"/>
</dbReference>
<feature type="compositionally biased region" description="Low complexity" evidence="4">
    <location>
        <begin position="426"/>
        <end position="443"/>
    </location>
</feature>
<evidence type="ECO:0000313" key="7">
    <source>
        <dbReference type="EMBL" id="CAF3373974.1"/>
    </source>
</evidence>
<dbReference type="PANTHER" id="PTHR10693:SF20">
    <property type="entry name" value="AT27578P"/>
    <property type="match status" value="1"/>
</dbReference>
<feature type="domain" description="RRM" evidence="5">
    <location>
        <begin position="345"/>
        <end position="422"/>
    </location>
</feature>
<evidence type="ECO:0000313" key="9">
    <source>
        <dbReference type="Proteomes" id="UP000663838"/>
    </source>
</evidence>
<dbReference type="InterPro" id="IPR035979">
    <property type="entry name" value="RBD_domain_sf"/>
</dbReference>
<keyword evidence="2 3" id="KW-0694">RNA-binding</keyword>
<evidence type="ECO:0000256" key="4">
    <source>
        <dbReference type="SAM" id="MobiDB-lite"/>
    </source>
</evidence>
<feature type="compositionally biased region" description="Polar residues" evidence="4">
    <location>
        <begin position="300"/>
        <end position="312"/>
    </location>
</feature>
<dbReference type="GO" id="GO:1990904">
    <property type="term" value="C:ribonucleoprotein complex"/>
    <property type="evidence" value="ECO:0007669"/>
    <property type="project" value="TreeGrafter"/>
</dbReference>
<dbReference type="InterPro" id="IPR000504">
    <property type="entry name" value="RRM_dom"/>
</dbReference>
<comment type="subcellular location">
    <subcellularLocation>
        <location evidence="1">Cytoplasm</location>
        <location evidence="1">Stress granule</location>
    </subcellularLocation>
</comment>
<proteinExistence type="predicted"/>
<feature type="region of interest" description="Disordered" evidence="4">
    <location>
        <begin position="138"/>
        <end position="163"/>
    </location>
</feature>
<dbReference type="SUPFAM" id="SSF54427">
    <property type="entry name" value="NTF2-like"/>
    <property type="match status" value="1"/>
</dbReference>
<feature type="region of interest" description="Disordered" evidence="4">
    <location>
        <begin position="276"/>
        <end position="342"/>
    </location>
</feature>
<dbReference type="GO" id="GO:0003729">
    <property type="term" value="F:mRNA binding"/>
    <property type="evidence" value="ECO:0007669"/>
    <property type="project" value="TreeGrafter"/>
</dbReference>
<evidence type="ECO:0000313" key="8">
    <source>
        <dbReference type="EMBL" id="CAF4686593.1"/>
    </source>
</evidence>
<accession>A0A821HK87</accession>
<name>A0A821HK87_9BILA</name>
<organism evidence="8 9">
    <name type="scientific">Rotaria socialis</name>
    <dbReference type="NCBI Taxonomy" id="392032"/>
    <lineage>
        <taxon>Eukaryota</taxon>
        <taxon>Metazoa</taxon>
        <taxon>Spiralia</taxon>
        <taxon>Gnathifera</taxon>
        <taxon>Rotifera</taxon>
        <taxon>Eurotatoria</taxon>
        <taxon>Bdelloidea</taxon>
        <taxon>Philodinida</taxon>
        <taxon>Philodinidae</taxon>
        <taxon>Rotaria</taxon>
    </lineage>
</organism>
<feature type="compositionally biased region" description="Low complexity" evidence="4">
    <location>
        <begin position="313"/>
        <end position="326"/>
    </location>
</feature>
<dbReference type="PROSITE" id="PS50177">
    <property type="entry name" value="NTF2_DOMAIN"/>
    <property type="match status" value="1"/>
</dbReference>
<dbReference type="Proteomes" id="UP000663838">
    <property type="component" value="Unassembled WGS sequence"/>
</dbReference>